<keyword evidence="3" id="KW-0862">Zinc</keyword>
<evidence type="ECO:0000256" key="5">
    <source>
        <dbReference type="SAM" id="MobiDB-lite"/>
    </source>
</evidence>
<dbReference type="InterPro" id="IPR037187">
    <property type="entry name" value="DnaK_N"/>
</dbReference>
<evidence type="ECO:0000313" key="8">
    <source>
        <dbReference type="Proteomes" id="UP000609346"/>
    </source>
</evidence>
<dbReference type="Proteomes" id="UP000609346">
    <property type="component" value="Unassembled WGS sequence"/>
</dbReference>
<evidence type="ECO:0000256" key="3">
    <source>
        <dbReference type="ARBA" id="ARBA00022833"/>
    </source>
</evidence>
<keyword evidence="1" id="KW-0479">Metal-binding</keyword>
<sequence>MTTLNEQQIAQFRSRLIEMSRSIKQSQHDSEEGGLANSLKDETGELSPIDNHPGDVATEMFERSKDLAIHELLDFHLERIDAALVAIDNGTYGKCITCGQAIPIERLEALPDSLYCTQHAPRQELSNRRPAEEDFLQPAFGRSRREEDGYVEFDGEDAWQIVEHYGNSNSPAMSENREVDSYNEMYTEADENEGFVETIESFLATDITGRVVSVVRNRQYHEYMSHGEGDDELSFNSNDKDEGSYDGSTF</sequence>
<feature type="zinc finger region" description="dksA C4-type" evidence="4">
    <location>
        <begin position="95"/>
        <end position="119"/>
    </location>
</feature>
<keyword evidence="2" id="KW-0863">Zinc-finger</keyword>
<keyword evidence="8" id="KW-1185">Reference proteome</keyword>
<feature type="region of interest" description="Disordered" evidence="5">
    <location>
        <begin position="22"/>
        <end position="51"/>
    </location>
</feature>
<evidence type="ECO:0000259" key="6">
    <source>
        <dbReference type="Pfam" id="PF01258"/>
    </source>
</evidence>
<feature type="region of interest" description="Disordered" evidence="5">
    <location>
        <begin position="226"/>
        <end position="250"/>
    </location>
</feature>
<dbReference type="PANTHER" id="PTHR33823">
    <property type="entry name" value="RNA POLYMERASE-BINDING TRANSCRIPTION FACTOR DKSA-RELATED"/>
    <property type="match status" value="1"/>
</dbReference>
<dbReference type="InterPro" id="IPR014240">
    <property type="entry name" value="YteA"/>
</dbReference>
<dbReference type="InterPro" id="IPR000962">
    <property type="entry name" value="Znf_DskA_TraR"/>
</dbReference>
<name>A0ABR8MSM3_9BACL</name>
<evidence type="ECO:0000256" key="2">
    <source>
        <dbReference type="ARBA" id="ARBA00022771"/>
    </source>
</evidence>
<gene>
    <name evidence="7" type="ORF">H8B09_04660</name>
</gene>
<reference evidence="7 8" key="1">
    <citation type="submission" date="2020-09" db="EMBL/GenBank/DDBJ databases">
        <title>Paenibacillus sp. strain PR3 16S rRNA gene Genome sequencing and assembly.</title>
        <authorList>
            <person name="Kim J."/>
        </authorList>
    </citation>
    <scope>NUCLEOTIDE SEQUENCE [LARGE SCALE GENOMIC DNA]</scope>
    <source>
        <strain evidence="7 8">PR3</strain>
    </source>
</reference>
<protein>
    <submittedName>
        <fullName evidence="7">TraR/DksA C4-type zinc finger protein</fullName>
    </submittedName>
</protein>
<evidence type="ECO:0000256" key="1">
    <source>
        <dbReference type="ARBA" id="ARBA00022723"/>
    </source>
</evidence>
<dbReference type="NCBIfam" id="TIGR02890">
    <property type="entry name" value="bacill_yteA"/>
    <property type="match status" value="1"/>
</dbReference>
<evidence type="ECO:0000256" key="4">
    <source>
        <dbReference type="PROSITE-ProRule" id="PRU00510"/>
    </source>
</evidence>
<dbReference type="EMBL" id="JACXZA010000001">
    <property type="protein sequence ID" value="MBD3918036.1"/>
    <property type="molecule type" value="Genomic_DNA"/>
</dbReference>
<evidence type="ECO:0000313" key="7">
    <source>
        <dbReference type="EMBL" id="MBD3918036.1"/>
    </source>
</evidence>
<dbReference type="PROSITE" id="PS51128">
    <property type="entry name" value="ZF_DKSA_2"/>
    <property type="match status" value="1"/>
</dbReference>
<comment type="caution">
    <text evidence="7">The sequence shown here is derived from an EMBL/GenBank/DDBJ whole genome shotgun (WGS) entry which is preliminary data.</text>
</comment>
<dbReference type="PANTHER" id="PTHR33823:SF4">
    <property type="entry name" value="GENERAL STRESS PROTEIN 16O"/>
    <property type="match status" value="1"/>
</dbReference>
<feature type="domain" description="Zinc finger DksA/TraR C4-type" evidence="6">
    <location>
        <begin position="90"/>
        <end position="116"/>
    </location>
</feature>
<accession>A0ABR8MSM3</accession>
<dbReference type="SUPFAM" id="SSF57716">
    <property type="entry name" value="Glucocorticoid receptor-like (DNA-binding domain)"/>
    <property type="match status" value="1"/>
</dbReference>
<proteinExistence type="predicted"/>
<organism evidence="7 8">
    <name type="scientific">Paenibacillus terricola</name>
    <dbReference type="NCBI Taxonomy" id="2763503"/>
    <lineage>
        <taxon>Bacteria</taxon>
        <taxon>Bacillati</taxon>
        <taxon>Bacillota</taxon>
        <taxon>Bacilli</taxon>
        <taxon>Bacillales</taxon>
        <taxon>Paenibacillaceae</taxon>
        <taxon>Paenibacillus</taxon>
    </lineage>
</organism>
<dbReference type="Gene3D" id="1.20.120.910">
    <property type="entry name" value="DksA, coiled-coil domain"/>
    <property type="match status" value="1"/>
</dbReference>
<dbReference type="Pfam" id="PF01258">
    <property type="entry name" value="zf-dskA_traR"/>
    <property type="match status" value="1"/>
</dbReference>
<dbReference type="SUPFAM" id="SSF109635">
    <property type="entry name" value="DnaK suppressor protein DksA, alpha-hairpin domain"/>
    <property type="match status" value="1"/>
</dbReference>